<gene>
    <name evidence="2" type="ORF">ACJRO7_031866</name>
</gene>
<evidence type="ECO:0000313" key="2">
    <source>
        <dbReference type="EMBL" id="KAL3727027.1"/>
    </source>
</evidence>
<reference evidence="2 3" key="1">
    <citation type="submission" date="2024-11" db="EMBL/GenBank/DDBJ databases">
        <title>Chromosome-level genome assembly of Eucalyptus globulus Labill. provides insights into its genome evolution.</title>
        <authorList>
            <person name="Li X."/>
        </authorList>
    </citation>
    <scope>NUCLEOTIDE SEQUENCE [LARGE SCALE GENOMIC DNA]</scope>
    <source>
        <strain evidence="2">CL2024</strain>
        <tissue evidence="2">Fresh tender leaves</tissue>
    </source>
</reference>
<organism evidence="2 3">
    <name type="scientific">Eucalyptus globulus</name>
    <name type="common">Tasmanian blue gum</name>
    <dbReference type="NCBI Taxonomy" id="34317"/>
    <lineage>
        <taxon>Eukaryota</taxon>
        <taxon>Viridiplantae</taxon>
        <taxon>Streptophyta</taxon>
        <taxon>Embryophyta</taxon>
        <taxon>Tracheophyta</taxon>
        <taxon>Spermatophyta</taxon>
        <taxon>Magnoliopsida</taxon>
        <taxon>eudicotyledons</taxon>
        <taxon>Gunneridae</taxon>
        <taxon>Pentapetalae</taxon>
        <taxon>rosids</taxon>
        <taxon>malvids</taxon>
        <taxon>Myrtales</taxon>
        <taxon>Myrtaceae</taxon>
        <taxon>Myrtoideae</taxon>
        <taxon>Eucalypteae</taxon>
        <taxon>Eucalyptus</taxon>
    </lineage>
</organism>
<dbReference type="EMBL" id="JBJKBG010000008">
    <property type="protein sequence ID" value="KAL3727027.1"/>
    <property type="molecule type" value="Genomic_DNA"/>
</dbReference>
<evidence type="ECO:0000313" key="3">
    <source>
        <dbReference type="Proteomes" id="UP001634007"/>
    </source>
</evidence>
<protein>
    <submittedName>
        <fullName evidence="2">Uncharacterized protein</fullName>
    </submittedName>
</protein>
<sequence>MASLSLPCKFKALCLSTSSSPSSSRSRIAFISLGFPLASCTTRLLVSNGEKNPPHFSITCEATPTKRAEKRRIYNKAHKSEIRTRMKKRSRDVGQELHRGGQESAKSLVAGEKRVRQVLWWVRGLSIVVITLE</sequence>
<dbReference type="Proteomes" id="UP001634007">
    <property type="component" value="Unassembled WGS sequence"/>
</dbReference>
<dbReference type="InterPro" id="IPR036510">
    <property type="entry name" value="Ribosomal_bS20_sf"/>
</dbReference>
<dbReference type="SUPFAM" id="SSF46992">
    <property type="entry name" value="Ribosomal protein S20"/>
    <property type="match status" value="1"/>
</dbReference>
<proteinExistence type="predicted"/>
<keyword evidence="3" id="KW-1185">Reference proteome</keyword>
<evidence type="ECO:0000256" key="1">
    <source>
        <dbReference type="SAM" id="MobiDB-lite"/>
    </source>
</evidence>
<feature type="compositionally biased region" description="Basic and acidic residues" evidence="1">
    <location>
        <begin position="91"/>
        <end position="101"/>
    </location>
</feature>
<feature type="region of interest" description="Disordered" evidence="1">
    <location>
        <begin position="74"/>
        <end position="102"/>
    </location>
</feature>
<dbReference type="Gene3D" id="1.20.58.110">
    <property type="entry name" value="Ribosomal protein S20"/>
    <property type="match status" value="1"/>
</dbReference>
<comment type="caution">
    <text evidence="2">The sequence shown here is derived from an EMBL/GenBank/DDBJ whole genome shotgun (WGS) entry which is preliminary data.</text>
</comment>
<name>A0ABD3JNU6_EUCGL</name>
<dbReference type="AlphaFoldDB" id="A0ABD3JNU6"/>
<accession>A0ABD3JNU6</accession>